<comment type="subcellular location">
    <subcellularLocation>
        <location evidence="1">Membrane</location>
        <topology evidence="1">Multi-pass membrane protein</topology>
    </subcellularLocation>
</comment>
<evidence type="ECO:0000256" key="1">
    <source>
        <dbReference type="ARBA" id="ARBA00004141"/>
    </source>
</evidence>
<evidence type="ECO:0000256" key="4">
    <source>
        <dbReference type="ARBA" id="ARBA00022989"/>
    </source>
</evidence>
<dbReference type="EMBL" id="CAJOBC010002805">
    <property type="protein sequence ID" value="CAF3752361.1"/>
    <property type="molecule type" value="Genomic_DNA"/>
</dbReference>
<name>A0A814F8X9_9BILA</name>
<keyword evidence="10" id="KW-1185">Reference proteome</keyword>
<protein>
    <recommendedName>
        <fullName evidence="6">Protein ST7 homolog</fullName>
    </recommendedName>
</protein>
<dbReference type="Proteomes" id="UP000663829">
    <property type="component" value="Unassembled WGS sequence"/>
</dbReference>
<feature type="transmembrane region" description="Helical" evidence="7">
    <location>
        <begin position="73"/>
        <end position="92"/>
    </location>
</feature>
<evidence type="ECO:0000256" key="7">
    <source>
        <dbReference type="SAM" id="Phobius"/>
    </source>
</evidence>
<evidence type="ECO:0000256" key="5">
    <source>
        <dbReference type="ARBA" id="ARBA00023136"/>
    </source>
</evidence>
<accession>A0A814F8X9</accession>
<dbReference type="Proteomes" id="UP000681722">
    <property type="component" value="Unassembled WGS sequence"/>
</dbReference>
<evidence type="ECO:0000313" key="9">
    <source>
        <dbReference type="EMBL" id="CAF3752361.1"/>
    </source>
</evidence>
<feature type="non-terminal residue" evidence="8">
    <location>
        <position position="1"/>
    </location>
</feature>
<dbReference type="PANTHER" id="PTHR12745">
    <property type="entry name" value="SUPPRESSION OF TUMORIGENICITY 7"/>
    <property type="match status" value="1"/>
</dbReference>
<evidence type="ECO:0000256" key="6">
    <source>
        <dbReference type="ARBA" id="ARBA00040270"/>
    </source>
</evidence>
<organism evidence="8 10">
    <name type="scientific">Didymodactylos carnosus</name>
    <dbReference type="NCBI Taxonomy" id="1234261"/>
    <lineage>
        <taxon>Eukaryota</taxon>
        <taxon>Metazoa</taxon>
        <taxon>Spiralia</taxon>
        <taxon>Gnathifera</taxon>
        <taxon>Rotifera</taxon>
        <taxon>Eurotatoria</taxon>
        <taxon>Bdelloidea</taxon>
        <taxon>Philodinida</taxon>
        <taxon>Philodinidae</taxon>
        <taxon>Didymodactylos</taxon>
    </lineage>
</organism>
<comment type="similarity">
    <text evidence="2">Belongs to the ST7 family.</text>
</comment>
<dbReference type="CDD" id="cd11557">
    <property type="entry name" value="ST7"/>
    <property type="match status" value="1"/>
</dbReference>
<reference evidence="8" key="1">
    <citation type="submission" date="2021-02" db="EMBL/GenBank/DDBJ databases">
        <authorList>
            <person name="Nowell W R."/>
        </authorList>
    </citation>
    <scope>NUCLEOTIDE SEQUENCE</scope>
</reference>
<dbReference type="OrthoDB" id="5914722at2759"/>
<dbReference type="AlphaFoldDB" id="A0A814F8X9"/>
<evidence type="ECO:0000313" key="10">
    <source>
        <dbReference type="Proteomes" id="UP000663829"/>
    </source>
</evidence>
<evidence type="ECO:0000256" key="2">
    <source>
        <dbReference type="ARBA" id="ARBA00009751"/>
    </source>
</evidence>
<sequence>MCIAFQSSTSFSLLIDSYHYLISYQSSNEHKLTMNKQQQPQQQQQQETNSCKTEELILCDSFIEKLKSFIQWFYTYVWAIYFLLVVILVYLMRGPLKITQSFTTATMFFNTLTPKFYVALTGTSSLISGLILIFEWWYFKKYGTSFIEQVSINHLTPILNPSETNTEHDTSNIPVTGTNECKVWKNPMSLFRGSEYQRLLTTNGKEPLTFHDMNLSAQEHQTFFSCEADEGKQEYELMQRAWRERTPATRIQLAHDALEKNLECTPALILLAEEEATTIIEVERLLRQALKCAENAYRKSQQLLEQGHNQEIIHKRNTNILIYVKRRLGMCARKLGKSREAIKIFRDLVKEFPMMSVFNIHENLIEVLLMMQSYADVQAVLAKYDDISLPKSATICYTAALLKARAVASTFSPDIASKRGLSTAEMSAVEAIHRAVEFNPHVPKYLLEMKSLILPPEHILKRGDSEAIAYAFFHLPHWRRVDGALNLLHCTWEGTFRMIPYPLEKGHLFHPYPTCTEAADRELLPTFHDVSVFPKKELPFFILFTAGLCSGTAMLALLTHQYPEVAAYVAKLFIQWKVTIRNEAITVPNEFVVSTNTTGKKIKGYQLLKSLNENKNINELKRQLSKITKHQAVLKEPVPKIQAEKAERVAAYEQESKSMKKWDPIVEKYRT</sequence>
<evidence type="ECO:0000256" key="3">
    <source>
        <dbReference type="ARBA" id="ARBA00022692"/>
    </source>
</evidence>
<feature type="transmembrane region" description="Helical" evidence="7">
    <location>
        <begin position="116"/>
        <end position="139"/>
    </location>
</feature>
<keyword evidence="4 7" id="KW-1133">Transmembrane helix</keyword>
<dbReference type="InterPro" id="IPR007311">
    <property type="entry name" value="ST7"/>
</dbReference>
<keyword evidence="3 7" id="KW-0812">Transmembrane</keyword>
<proteinExistence type="inferred from homology"/>
<evidence type="ECO:0000313" key="8">
    <source>
        <dbReference type="EMBL" id="CAF0979727.1"/>
    </source>
</evidence>
<dbReference type="Pfam" id="PF04184">
    <property type="entry name" value="ST7"/>
    <property type="match status" value="1"/>
</dbReference>
<keyword evidence="5 7" id="KW-0472">Membrane</keyword>
<comment type="caution">
    <text evidence="8">The sequence shown here is derived from an EMBL/GenBank/DDBJ whole genome shotgun (WGS) entry which is preliminary data.</text>
</comment>
<dbReference type="Gene3D" id="1.25.40.10">
    <property type="entry name" value="Tetratricopeptide repeat domain"/>
    <property type="match status" value="1"/>
</dbReference>
<gene>
    <name evidence="8" type="ORF">GPM918_LOCUS12683</name>
    <name evidence="9" type="ORF">SRO942_LOCUS12683</name>
</gene>
<dbReference type="EMBL" id="CAJNOQ010002805">
    <property type="protein sequence ID" value="CAF0979727.1"/>
    <property type="molecule type" value="Genomic_DNA"/>
</dbReference>
<dbReference type="PANTHER" id="PTHR12745:SF6">
    <property type="entry name" value="PROTEIN ST7 HOMOLOG"/>
    <property type="match status" value="1"/>
</dbReference>
<dbReference type="GO" id="GO:0016020">
    <property type="term" value="C:membrane"/>
    <property type="evidence" value="ECO:0007669"/>
    <property type="project" value="UniProtKB-SubCell"/>
</dbReference>
<dbReference type="InterPro" id="IPR011990">
    <property type="entry name" value="TPR-like_helical_dom_sf"/>
</dbReference>